<evidence type="ECO:0000256" key="5">
    <source>
        <dbReference type="ARBA" id="ARBA00022695"/>
    </source>
</evidence>
<evidence type="ECO:0000313" key="9">
    <source>
        <dbReference type="EMBL" id="KAA1107502.1"/>
    </source>
</evidence>
<evidence type="ECO:0000256" key="6">
    <source>
        <dbReference type="ARBA" id="ARBA00023163"/>
    </source>
</evidence>
<evidence type="ECO:0000256" key="7">
    <source>
        <dbReference type="ARBA" id="ARBA00048552"/>
    </source>
</evidence>
<dbReference type="GO" id="GO:0003899">
    <property type="term" value="F:DNA-directed RNA polymerase activity"/>
    <property type="evidence" value="ECO:0007669"/>
    <property type="project" value="UniProtKB-EC"/>
</dbReference>
<evidence type="ECO:0000256" key="2">
    <source>
        <dbReference type="ARBA" id="ARBA00012418"/>
    </source>
</evidence>
<dbReference type="PANTHER" id="PTHR10102">
    <property type="entry name" value="DNA-DIRECTED RNA POLYMERASE, MITOCHONDRIAL"/>
    <property type="match status" value="1"/>
</dbReference>
<dbReference type="InterPro" id="IPR046950">
    <property type="entry name" value="DNA-dir_Rpol_C_phage-type"/>
</dbReference>
<evidence type="ECO:0000256" key="4">
    <source>
        <dbReference type="ARBA" id="ARBA00022679"/>
    </source>
</evidence>
<dbReference type="AlphaFoldDB" id="A0A5B0Q324"/>
<dbReference type="Proteomes" id="UP000325313">
    <property type="component" value="Unassembled WGS sequence"/>
</dbReference>
<comment type="catalytic activity">
    <reaction evidence="7">
        <text>RNA(n) + a ribonucleoside 5'-triphosphate = RNA(n+1) + diphosphate</text>
        <dbReference type="Rhea" id="RHEA:21248"/>
        <dbReference type="Rhea" id="RHEA-COMP:14527"/>
        <dbReference type="Rhea" id="RHEA-COMP:17342"/>
        <dbReference type="ChEBI" id="CHEBI:33019"/>
        <dbReference type="ChEBI" id="CHEBI:61557"/>
        <dbReference type="ChEBI" id="CHEBI:140395"/>
        <dbReference type="EC" id="2.7.7.6"/>
    </reaction>
</comment>
<keyword evidence="6" id="KW-0804">Transcription</keyword>
<evidence type="ECO:0000313" key="11">
    <source>
        <dbReference type="Proteomes" id="UP000324748"/>
    </source>
</evidence>
<dbReference type="EC" id="2.7.7.6" evidence="2"/>
<sequence>MEEKQCWLESEDPWQTLAGCMELMVEPGSDSLMVKPAGSPRRLVQWTANYVALGGNINGGKEGNLVPGKKPGDVYLKVAIKVSKLLDFNTTNGHDIAKALKGHIKHKVV</sequence>
<keyword evidence="5" id="KW-0548">Nucleotidyltransferase</keyword>
<dbReference type="EMBL" id="VSWC01000029">
    <property type="protein sequence ID" value="KAA1107502.1"/>
    <property type="molecule type" value="Genomic_DNA"/>
</dbReference>
<dbReference type="Pfam" id="PF00940">
    <property type="entry name" value="RNA_pol"/>
    <property type="match status" value="1"/>
</dbReference>
<dbReference type="InterPro" id="IPR043502">
    <property type="entry name" value="DNA/RNA_pol_sf"/>
</dbReference>
<feature type="domain" description="DNA-directed RNA polymerase C-terminal" evidence="8">
    <location>
        <begin position="2"/>
        <end position="109"/>
    </location>
</feature>
<evidence type="ECO:0000256" key="1">
    <source>
        <dbReference type="ARBA" id="ARBA00009493"/>
    </source>
</evidence>
<evidence type="ECO:0000256" key="3">
    <source>
        <dbReference type="ARBA" id="ARBA00022478"/>
    </source>
</evidence>
<dbReference type="OrthoDB" id="8121121at2759"/>
<evidence type="ECO:0000313" key="12">
    <source>
        <dbReference type="Proteomes" id="UP000325313"/>
    </source>
</evidence>
<dbReference type="GO" id="GO:0006390">
    <property type="term" value="P:mitochondrial transcription"/>
    <property type="evidence" value="ECO:0007669"/>
    <property type="project" value="TreeGrafter"/>
</dbReference>
<keyword evidence="11" id="KW-1185">Reference proteome</keyword>
<gene>
    <name evidence="9" type="primary">RPO41_2</name>
    <name evidence="10" type="synonym">RPO41_1</name>
    <name evidence="9" type="ORF">PGT21_016095</name>
    <name evidence="10" type="ORF">PGTUg99_030990</name>
</gene>
<reference evidence="11 12" key="1">
    <citation type="submission" date="2019-05" db="EMBL/GenBank/DDBJ databases">
        <title>Emergence of the Ug99 lineage of the wheat stem rust pathogen through somatic hybridization.</title>
        <authorList>
            <person name="Li F."/>
            <person name="Upadhyaya N.M."/>
            <person name="Sperschneider J."/>
            <person name="Matny O."/>
            <person name="Nguyen-Phuc H."/>
            <person name="Mago R."/>
            <person name="Raley C."/>
            <person name="Miller M.E."/>
            <person name="Silverstein K.A.T."/>
            <person name="Henningsen E."/>
            <person name="Hirsch C.D."/>
            <person name="Visser B."/>
            <person name="Pretorius Z.A."/>
            <person name="Steffenson B.J."/>
            <person name="Schwessinger B."/>
            <person name="Dodds P.N."/>
            <person name="Figueroa M."/>
        </authorList>
    </citation>
    <scope>NUCLEOTIDE SEQUENCE [LARGE SCALE GENOMIC DNA]</scope>
    <source>
        <strain evidence="9">21-0</strain>
        <strain evidence="10 12">Ug99</strain>
    </source>
</reference>
<comment type="caution">
    <text evidence="9">The sequence shown here is derived from an EMBL/GenBank/DDBJ whole genome shotgun (WGS) entry which is preliminary data.</text>
</comment>
<dbReference type="InterPro" id="IPR002092">
    <property type="entry name" value="DNA-dir_Rpol_phage-type"/>
</dbReference>
<accession>A0A5B0Q324</accession>
<evidence type="ECO:0000259" key="8">
    <source>
        <dbReference type="Pfam" id="PF00940"/>
    </source>
</evidence>
<proteinExistence type="inferred from homology"/>
<organism evidence="9 11">
    <name type="scientific">Puccinia graminis f. sp. tritici</name>
    <dbReference type="NCBI Taxonomy" id="56615"/>
    <lineage>
        <taxon>Eukaryota</taxon>
        <taxon>Fungi</taxon>
        <taxon>Dikarya</taxon>
        <taxon>Basidiomycota</taxon>
        <taxon>Pucciniomycotina</taxon>
        <taxon>Pucciniomycetes</taxon>
        <taxon>Pucciniales</taxon>
        <taxon>Pucciniaceae</taxon>
        <taxon>Puccinia</taxon>
    </lineage>
</organism>
<comment type="similarity">
    <text evidence="1">Belongs to the phage and mitochondrial RNA polymerase family.</text>
</comment>
<dbReference type="PANTHER" id="PTHR10102:SF0">
    <property type="entry name" value="DNA-DIRECTED RNA POLYMERASE, MITOCHONDRIAL"/>
    <property type="match status" value="1"/>
</dbReference>
<dbReference type="Proteomes" id="UP000324748">
    <property type="component" value="Unassembled WGS sequence"/>
</dbReference>
<dbReference type="EMBL" id="VDEP01000203">
    <property type="protein sequence ID" value="KAA1124698.1"/>
    <property type="molecule type" value="Genomic_DNA"/>
</dbReference>
<dbReference type="GO" id="GO:0034245">
    <property type="term" value="C:mitochondrial DNA-directed RNA polymerase complex"/>
    <property type="evidence" value="ECO:0007669"/>
    <property type="project" value="TreeGrafter"/>
</dbReference>
<keyword evidence="3 9" id="KW-0240">DNA-directed RNA polymerase</keyword>
<name>A0A5B0Q324_PUCGR</name>
<evidence type="ECO:0000313" key="10">
    <source>
        <dbReference type="EMBL" id="KAA1124698.1"/>
    </source>
</evidence>
<keyword evidence="4" id="KW-0808">Transferase</keyword>
<dbReference type="SUPFAM" id="SSF56672">
    <property type="entry name" value="DNA/RNA polymerases"/>
    <property type="match status" value="1"/>
</dbReference>
<protein>
    <recommendedName>
        <fullName evidence="2">DNA-directed RNA polymerase</fullName>
        <ecNumber evidence="2">2.7.7.6</ecNumber>
    </recommendedName>
</protein>
<dbReference type="GO" id="GO:0001018">
    <property type="term" value="F:mitochondrial promoter sequence-specific DNA binding"/>
    <property type="evidence" value="ECO:0007669"/>
    <property type="project" value="TreeGrafter"/>
</dbReference>